<keyword evidence="2" id="KW-1185">Reference proteome</keyword>
<organism evidence="1 2">
    <name type="scientific">Pinctada imbricata</name>
    <name type="common">Atlantic pearl-oyster</name>
    <name type="synonym">Pinctada martensii</name>
    <dbReference type="NCBI Taxonomy" id="66713"/>
    <lineage>
        <taxon>Eukaryota</taxon>
        <taxon>Metazoa</taxon>
        <taxon>Spiralia</taxon>
        <taxon>Lophotrochozoa</taxon>
        <taxon>Mollusca</taxon>
        <taxon>Bivalvia</taxon>
        <taxon>Autobranchia</taxon>
        <taxon>Pteriomorphia</taxon>
        <taxon>Pterioida</taxon>
        <taxon>Pterioidea</taxon>
        <taxon>Pteriidae</taxon>
        <taxon>Pinctada</taxon>
    </lineage>
</organism>
<evidence type="ECO:0000313" key="1">
    <source>
        <dbReference type="EMBL" id="KAK3108474.1"/>
    </source>
</evidence>
<sequence length="429" mass="48724">MGQIFSGPNESEISEKVLQERESESEFSEKVSKTFAVAAIDIGTTFSGYAFSFKHDFLKDPTRVLTKHWKSTSGEIQSNKTPTCILFNQNNEFHSFGYEAEDAYADKLLENANDASRWSFFRSFKMTLYDQADLHEGFLLESTNGNTLPALTVFAESIRYMKDVMLEHCMEKTIGITMEDIAWVVTVPAIWSDPAKKFMRLAAENAGIQTDRLSLALEPEAAALYVRHIPFERPNERILRNQRSVSHTVDNQNAFQNNMLVKVGPGERYMVVDAGGGTVDIAVHETKNDGKLREVYMANGGDWGGTKVDEGFQNFLADLMSPRTNSCDKGIVELEGGKKVLKAFEENYIDEDLEVKRHFEQKKRGIKESMTSKLTVRISPELHEAFAQIYPGENLKELDLNRFDGNVKWVHDKLQINNPSSMLFFQRTY</sequence>
<reference evidence="1" key="1">
    <citation type="submission" date="2019-08" db="EMBL/GenBank/DDBJ databases">
        <title>The improved chromosome-level genome for the pearl oyster Pinctada fucata martensii using PacBio sequencing and Hi-C.</title>
        <authorList>
            <person name="Zheng Z."/>
        </authorList>
    </citation>
    <scope>NUCLEOTIDE SEQUENCE</scope>
    <source>
        <strain evidence="1">ZZ-2019</strain>
        <tissue evidence="1">Adductor muscle</tissue>
    </source>
</reference>
<dbReference type="PANTHER" id="PTHR14187">
    <property type="entry name" value="ALPHA KINASE/ELONGATION FACTOR 2 KINASE"/>
    <property type="match status" value="1"/>
</dbReference>
<dbReference type="InterPro" id="IPR043129">
    <property type="entry name" value="ATPase_NBD"/>
</dbReference>
<dbReference type="Gene3D" id="3.30.420.40">
    <property type="match status" value="1"/>
</dbReference>
<dbReference type="Proteomes" id="UP001186944">
    <property type="component" value="Unassembled WGS sequence"/>
</dbReference>
<proteinExistence type="predicted"/>
<dbReference type="EMBL" id="VSWD01000001">
    <property type="protein sequence ID" value="KAK3108474.1"/>
    <property type="molecule type" value="Genomic_DNA"/>
</dbReference>
<protein>
    <submittedName>
        <fullName evidence="1">Uncharacterized protein</fullName>
    </submittedName>
</protein>
<name>A0AA89C4B8_PINIB</name>
<accession>A0AA89C4B8</accession>
<dbReference type="CDD" id="cd10229">
    <property type="entry name" value="ASKHA_NBD_HSP70_HSPA12"/>
    <property type="match status" value="1"/>
</dbReference>
<comment type="caution">
    <text evidence="1">The sequence shown here is derived from an EMBL/GenBank/DDBJ whole genome shotgun (WGS) entry which is preliminary data.</text>
</comment>
<dbReference type="SUPFAM" id="SSF53067">
    <property type="entry name" value="Actin-like ATPase domain"/>
    <property type="match status" value="2"/>
</dbReference>
<dbReference type="AlphaFoldDB" id="A0AA89C4B8"/>
<gene>
    <name evidence="1" type="ORF">FSP39_008744</name>
</gene>
<evidence type="ECO:0000313" key="2">
    <source>
        <dbReference type="Proteomes" id="UP001186944"/>
    </source>
</evidence>
<dbReference type="PANTHER" id="PTHR14187:SF5">
    <property type="entry name" value="HEAT SHOCK 70 KDA PROTEIN 12A"/>
    <property type="match status" value="1"/>
</dbReference>